<dbReference type="NCBIfam" id="TIGR01420">
    <property type="entry name" value="pilT_fam"/>
    <property type="match status" value="1"/>
</dbReference>
<protein>
    <submittedName>
        <fullName evidence="3">Type IV pili twitching motility protein PilT</fullName>
    </submittedName>
</protein>
<reference evidence="3 4" key="1">
    <citation type="journal article" date="2016" name="Nat. Commun.">
        <title>Thousands of microbial genomes shed light on interconnected biogeochemical processes in an aquifer system.</title>
        <authorList>
            <person name="Anantharaman K."/>
            <person name="Brown C.T."/>
            <person name="Hug L.A."/>
            <person name="Sharon I."/>
            <person name="Castelle C.J."/>
            <person name="Probst A.J."/>
            <person name="Thomas B.C."/>
            <person name="Singh A."/>
            <person name="Wilkins M.J."/>
            <person name="Karaoz U."/>
            <person name="Brodie E.L."/>
            <person name="Williams K.H."/>
            <person name="Hubbard S.S."/>
            <person name="Banfield J.F."/>
        </authorList>
    </citation>
    <scope>NUCLEOTIDE SEQUENCE [LARGE SCALE GENOMIC DNA]</scope>
</reference>
<dbReference type="PROSITE" id="PS00662">
    <property type="entry name" value="T2SP_E"/>
    <property type="match status" value="1"/>
</dbReference>
<dbReference type="InterPro" id="IPR001482">
    <property type="entry name" value="T2SS/T4SS_dom"/>
</dbReference>
<dbReference type="GO" id="GO:0016887">
    <property type="term" value="F:ATP hydrolysis activity"/>
    <property type="evidence" value="ECO:0007669"/>
    <property type="project" value="InterPro"/>
</dbReference>
<accession>A0A1F5G5P4</accession>
<evidence type="ECO:0000313" key="4">
    <source>
        <dbReference type="Proteomes" id="UP000179102"/>
    </source>
</evidence>
<comment type="similarity">
    <text evidence="1">Belongs to the GSP E family.</text>
</comment>
<dbReference type="EMBL" id="MFAZ01000018">
    <property type="protein sequence ID" value="OGD87210.1"/>
    <property type="molecule type" value="Genomic_DNA"/>
</dbReference>
<dbReference type="Pfam" id="PF00437">
    <property type="entry name" value="T2SSE"/>
    <property type="match status" value="1"/>
</dbReference>
<gene>
    <name evidence="3" type="ORF">A2870_03625</name>
</gene>
<dbReference type="AlphaFoldDB" id="A0A1F5G5P4"/>
<feature type="domain" description="Bacterial type II secretion system protein E" evidence="2">
    <location>
        <begin position="193"/>
        <end position="207"/>
    </location>
</feature>
<dbReference type="GO" id="GO:0005524">
    <property type="term" value="F:ATP binding"/>
    <property type="evidence" value="ECO:0007669"/>
    <property type="project" value="InterPro"/>
</dbReference>
<sequence length="350" mass="38593">MSIQEYLEIVVKKEASDLHLVVGSPAMVRIDGQLMPVSAAPLTPEETETLVFELLSPEQKEMLLVNKELDFSFALGDVARFRVNAYFQKGYLSAALRLIPSYIKSIEELNLPRICHNFSKLRQGFVLVTGPTGHGKSTTIASMINEINQTKALHVVTIEDPIEYVYPKAKSLVSQREMHLDTHSWEVALRSALREDPDVVLVGEMRDFETIAAAITVAETGHLVFATLHTNSAAQSIDRIIDVFPENQQIQVRMQLASTIAGIISIRLVPAIGGGRLPAVEILLASSAVQTAIREGKTHMIDNIIQTSGREGMLLMDASLAYLVKAGRISMDVANAYSMRPEELDRMIGQ</sequence>
<dbReference type="InterPro" id="IPR050921">
    <property type="entry name" value="T4SS_GSP_E_ATPase"/>
</dbReference>
<evidence type="ECO:0000313" key="3">
    <source>
        <dbReference type="EMBL" id="OGD87210.1"/>
    </source>
</evidence>
<dbReference type="PANTHER" id="PTHR30486">
    <property type="entry name" value="TWITCHING MOTILITY PROTEIN PILT"/>
    <property type="match status" value="1"/>
</dbReference>
<dbReference type="STRING" id="1797711.A2870_03625"/>
<evidence type="ECO:0000256" key="1">
    <source>
        <dbReference type="ARBA" id="ARBA00006611"/>
    </source>
</evidence>
<dbReference type="InterPro" id="IPR027417">
    <property type="entry name" value="P-loop_NTPase"/>
</dbReference>
<evidence type="ECO:0000259" key="2">
    <source>
        <dbReference type="PROSITE" id="PS00662"/>
    </source>
</evidence>
<name>A0A1F5G5P4_9BACT</name>
<dbReference type="Gene3D" id="3.30.450.90">
    <property type="match status" value="1"/>
</dbReference>
<organism evidence="3 4">
    <name type="scientific">Candidatus Curtissbacteria bacterium RIFCSPHIGHO2_01_FULL_41_11</name>
    <dbReference type="NCBI Taxonomy" id="1797711"/>
    <lineage>
        <taxon>Bacteria</taxon>
        <taxon>Candidatus Curtissiibacteriota</taxon>
    </lineage>
</organism>
<dbReference type="InterPro" id="IPR006321">
    <property type="entry name" value="PilT/PilU"/>
</dbReference>
<dbReference type="Proteomes" id="UP000179102">
    <property type="component" value="Unassembled WGS sequence"/>
</dbReference>
<dbReference type="CDD" id="cd01131">
    <property type="entry name" value="PilT"/>
    <property type="match status" value="1"/>
</dbReference>
<dbReference type="PANTHER" id="PTHR30486:SF16">
    <property type="entry name" value="TWITCHING MOTILITY PROTEIN PILT"/>
    <property type="match status" value="1"/>
</dbReference>
<dbReference type="Gene3D" id="3.40.50.300">
    <property type="entry name" value="P-loop containing nucleotide triphosphate hydrolases"/>
    <property type="match status" value="1"/>
</dbReference>
<dbReference type="SUPFAM" id="SSF52540">
    <property type="entry name" value="P-loop containing nucleoside triphosphate hydrolases"/>
    <property type="match status" value="1"/>
</dbReference>
<comment type="caution">
    <text evidence="3">The sequence shown here is derived from an EMBL/GenBank/DDBJ whole genome shotgun (WGS) entry which is preliminary data.</text>
</comment>
<proteinExistence type="inferred from homology"/>